<sequence>LDKMTSPEIARQFLAILGYTPETRRAAGGLLVDSSKLHIKECLGYLLMLNGYGMKEASAILEKIWYEPPLEPTDVIPGVVDAIRELKSKHLHIAINTSDTRDACREFLDCSKLDDCVDLISCAEDADRHPKPLPHTCTPQQTMVVGDSPADLLSGRAAGVRLTVGVLSGFSLAHNLLSYANVLVPNATYLPHLIQLDWGNGNVRAQ</sequence>
<dbReference type="InterPro" id="IPR041492">
    <property type="entry name" value="HAD_2"/>
</dbReference>
<dbReference type="PANTHER" id="PTHR43434">
    <property type="entry name" value="PHOSPHOGLYCOLATE PHOSPHATASE"/>
    <property type="match status" value="1"/>
</dbReference>
<evidence type="ECO:0000313" key="1">
    <source>
        <dbReference type="WBParaSite" id="ECPE_0000683801-mRNA-1"/>
    </source>
</evidence>
<dbReference type="GO" id="GO:0008967">
    <property type="term" value="F:phosphoglycolate phosphatase activity"/>
    <property type="evidence" value="ECO:0007669"/>
    <property type="project" value="TreeGrafter"/>
</dbReference>
<proteinExistence type="predicted"/>
<protein>
    <submittedName>
        <fullName evidence="1">Phosphoglycolate phosphatase</fullName>
    </submittedName>
</protein>
<dbReference type="GO" id="GO:0006281">
    <property type="term" value="P:DNA repair"/>
    <property type="evidence" value="ECO:0007669"/>
    <property type="project" value="TreeGrafter"/>
</dbReference>
<name>A0A183AIP0_9TREM</name>
<dbReference type="AlphaFoldDB" id="A0A183AIP0"/>
<dbReference type="Gene3D" id="3.40.50.1000">
    <property type="entry name" value="HAD superfamily/HAD-like"/>
    <property type="match status" value="1"/>
</dbReference>
<dbReference type="InterPro" id="IPR023214">
    <property type="entry name" value="HAD_sf"/>
</dbReference>
<dbReference type="WBParaSite" id="ECPE_0000683801-mRNA-1">
    <property type="protein sequence ID" value="ECPE_0000683801-mRNA-1"/>
    <property type="gene ID" value="ECPE_0000683801"/>
</dbReference>
<dbReference type="InterPro" id="IPR036412">
    <property type="entry name" value="HAD-like_sf"/>
</dbReference>
<dbReference type="InterPro" id="IPR050155">
    <property type="entry name" value="HAD-like_hydrolase_sf"/>
</dbReference>
<dbReference type="Pfam" id="PF13419">
    <property type="entry name" value="HAD_2"/>
    <property type="match status" value="1"/>
</dbReference>
<reference evidence="1" key="1">
    <citation type="submission" date="2016-06" db="UniProtKB">
        <authorList>
            <consortium name="WormBaseParasite"/>
        </authorList>
    </citation>
    <scope>IDENTIFICATION</scope>
</reference>
<dbReference type="PANTHER" id="PTHR43434:SF22">
    <property type="entry name" value="PHOSPHOGLYCOLATE PHOSPHATASE"/>
    <property type="match status" value="1"/>
</dbReference>
<accession>A0A183AIP0</accession>
<dbReference type="SUPFAM" id="SSF56784">
    <property type="entry name" value="HAD-like"/>
    <property type="match status" value="1"/>
</dbReference>
<organism evidence="1">
    <name type="scientific">Echinostoma caproni</name>
    <dbReference type="NCBI Taxonomy" id="27848"/>
    <lineage>
        <taxon>Eukaryota</taxon>
        <taxon>Metazoa</taxon>
        <taxon>Spiralia</taxon>
        <taxon>Lophotrochozoa</taxon>
        <taxon>Platyhelminthes</taxon>
        <taxon>Trematoda</taxon>
        <taxon>Digenea</taxon>
        <taxon>Plagiorchiida</taxon>
        <taxon>Echinostomata</taxon>
        <taxon>Echinostomatoidea</taxon>
        <taxon>Echinostomatidae</taxon>
        <taxon>Echinostoma</taxon>
    </lineage>
</organism>